<proteinExistence type="inferred from homology"/>
<dbReference type="PANTHER" id="PTHR23068:SF47">
    <property type="entry name" value="SAM-DEPENDENT MTASE DRM-TYPE DOMAIN-CONTAINING PROTEIN"/>
    <property type="match status" value="1"/>
</dbReference>
<evidence type="ECO:0000259" key="11">
    <source>
        <dbReference type="PROSITE" id="PS51680"/>
    </source>
</evidence>
<dbReference type="InterPro" id="IPR030380">
    <property type="entry name" value="SAM_MeTfrase_DRM"/>
</dbReference>
<comment type="subcellular location">
    <subcellularLocation>
        <location evidence="1">Nucleus</location>
    </subcellularLocation>
</comment>
<dbReference type="Gene3D" id="3.40.50.150">
    <property type="entry name" value="Vaccinia Virus protein VP39"/>
    <property type="match status" value="2"/>
</dbReference>
<evidence type="ECO:0000256" key="2">
    <source>
        <dbReference type="ARBA" id="ARBA00011975"/>
    </source>
</evidence>
<feature type="compositionally biased region" description="Basic and acidic residues" evidence="10">
    <location>
        <begin position="19"/>
        <end position="35"/>
    </location>
</feature>
<dbReference type="AlphaFoldDB" id="A0A3B6UBQ5"/>
<keyword evidence="13" id="KW-1185">Reference proteome</keyword>
<feature type="region of interest" description="Disordered" evidence="10">
    <location>
        <begin position="1"/>
        <end position="69"/>
    </location>
</feature>
<dbReference type="GO" id="GO:0003677">
    <property type="term" value="F:DNA binding"/>
    <property type="evidence" value="ECO:0007669"/>
    <property type="project" value="UniProtKB-KW"/>
</dbReference>
<keyword evidence="6" id="KW-0677">Repeat</keyword>
<dbReference type="SUPFAM" id="SSF53335">
    <property type="entry name" value="S-adenosyl-L-methionine-dependent methyltransferases"/>
    <property type="match status" value="2"/>
</dbReference>
<evidence type="ECO:0000256" key="7">
    <source>
        <dbReference type="ARBA" id="ARBA00023125"/>
    </source>
</evidence>
<feature type="region of interest" description="Disordered" evidence="10">
    <location>
        <begin position="248"/>
        <end position="280"/>
    </location>
</feature>
<evidence type="ECO:0000256" key="3">
    <source>
        <dbReference type="ARBA" id="ARBA00022603"/>
    </source>
</evidence>
<protein>
    <recommendedName>
        <fullName evidence="2">DNA (cytosine-5-)-methyltransferase</fullName>
        <ecNumber evidence="2">2.1.1.37</ecNumber>
    </recommendedName>
</protein>
<sequence>MPQNLERAIPLRSVRTKNSSKDWTSDSDGSDKFEWDSDGEAEASSAPAMRNFDAPGPSTLSSNGWINGEPPPTSLIEGYVAMGFPKEMVVRSSKEIGHGDADALLELLLTYKALGDDDDALGNHSTSGCNLPIVEDDDDLDFENWDGDDDTGGRESSSDDSGYEEFLREMSDKDEKINSLRDMGFSEDEANMAITICGVDADLSVLVDSISASQVTEVCHSRNLSDHQVTARCFDSFGGKKRARLIEESKKKRKRYGGGAQGKRPSSDGSDEESMPLPNPMVGFNLPGYRGPSMTRVLPELATGPPYFYYENVARAPKGVWAKITRFLFDIQPEFVDSLHLCAAARKRGYIHNLPTENRSPLLPLPPKTIFEAFPHDKKWWPSWDQRTHFNCLQTCTASAPVTERIQQKLSSSGNPPPQSVQKYVRHQCSKWNLVWVGKDKAAPLEPHEMEYLLGFPKDHTRGFGKTQRYKSLGNSFQVDTVAYHLSVLRDMFPNGITVLSLFTGIGGGEVALHKLGIHMRAVVSIEICKANRKILRSWWDQTQTGTLIEIDDVKSLKDDEIASYVHRFGGFDLVIGGSPCNNLAGSNRHHRDGLEGEHSSLFYDYFRILNSVKSAMANM</sequence>
<evidence type="ECO:0000256" key="1">
    <source>
        <dbReference type="ARBA" id="ARBA00004123"/>
    </source>
</evidence>
<dbReference type="InterPro" id="IPR050390">
    <property type="entry name" value="C5-Methyltransferase"/>
</dbReference>
<reference evidence="12" key="2">
    <citation type="submission" date="2018-10" db="UniProtKB">
        <authorList>
            <consortium name="EnsemblPlants"/>
        </authorList>
    </citation>
    <scope>IDENTIFICATION</scope>
</reference>
<dbReference type="Gramene" id="TraesSTA1D03G00560760.1">
    <property type="protein sequence ID" value="TraesSTA1D03G00560760.1"/>
    <property type="gene ID" value="TraesSTA1D03G00560760"/>
</dbReference>
<dbReference type="RefSeq" id="XP_044377336.1">
    <property type="nucleotide sequence ID" value="XM_044521401.1"/>
</dbReference>
<dbReference type="Gramene" id="TraesWEE_scaffold_063091_01G000100.1">
    <property type="protein sequence ID" value="TraesWEE_scaffold_063091_01G000100.1"/>
    <property type="gene ID" value="TraesWEE_scaffold_063091_01G000100"/>
</dbReference>
<evidence type="ECO:0000256" key="9">
    <source>
        <dbReference type="PROSITE-ProRule" id="PRU01016"/>
    </source>
</evidence>
<evidence type="ECO:0000256" key="4">
    <source>
        <dbReference type="ARBA" id="ARBA00022679"/>
    </source>
</evidence>
<dbReference type="Gramene" id="TraesPARA_EIv1.0_1500810.1">
    <property type="protein sequence ID" value="TraesPARA_EIv1.0_1500810.1.CDS"/>
    <property type="gene ID" value="TraesPARA_EIv1.0_1500810"/>
</dbReference>
<gene>
    <name evidence="12" type="primary">LOC123099229</name>
</gene>
<comment type="similarity">
    <text evidence="9">Belongs to the class I-like SAM-binding methyltransferase superfamily. C5-methyltransferase family.</text>
</comment>
<keyword evidence="3 9" id="KW-0489">Methyltransferase</keyword>
<dbReference type="Gramene" id="TraesCLE_scaffold_065988_01G000100.1">
    <property type="protein sequence ID" value="TraesCLE_scaffold_065988_01G000100.1"/>
    <property type="gene ID" value="TraesCLE_scaffold_065988_01G000100"/>
</dbReference>
<evidence type="ECO:0000256" key="8">
    <source>
        <dbReference type="ARBA" id="ARBA00023242"/>
    </source>
</evidence>
<dbReference type="EnsemblPlants" id="TraesCSU02G140600.1">
    <property type="protein sequence ID" value="TraesCSU02G140600.1"/>
    <property type="gene ID" value="TraesCSU02G140600"/>
</dbReference>
<reference evidence="12" key="1">
    <citation type="submission" date="2018-08" db="EMBL/GenBank/DDBJ databases">
        <authorList>
            <person name="Rossello M."/>
        </authorList>
    </citation>
    <scope>NUCLEOTIDE SEQUENCE [LARGE SCALE GENOMIC DNA]</scope>
    <source>
        <strain evidence="12">cv. Chinese Spring</strain>
    </source>
</reference>
<dbReference type="STRING" id="4565.A0A3B6UBQ5"/>
<dbReference type="GeneID" id="123099229"/>
<feature type="active site" evidence="9">
    <location>
        <position position="581"/>
    </location>
</feature>
<dbReference type="Gramene" id="TraesJUL6D03G03672330.1">
    <property type="protein sequence ID" value="TraesJUL6D03G03672330.1"/>
    <property type="gene ID" value="TraesJUL6D03G03672330"/>
</dbReference>
<dbReference type="GO" id="GO:0032259">
    <property type="term" value="P:methylation"/>
    <property type="evidence" value="ECO:0007669"/>
    <property type="project" value="UniProtKB-KW"/>
</dbReference>
<dbReference type="Gramene" id="TraesLACUn03G04461360.1">
    <property type="protein sequence ID" value="TraesLACUn03G04461360.1"/>
    <property type="gene ID" value="TraesLACUn03G04461360"/>
</dbReference>
<dbReference type="SMR" id="A0A3B6UBQ5"/>
<dbReference type="InterPro" id="IPR001525">
    <property type="entry name" value="C5_MeTfrase"/>
</dbReference>
<dbReference type="Gramene" id="TraesCSU02G140600.1">
    <property type="protein sequence ID" value="TraesCSU02G140600.1"/>
    <property type="gene ID" value="TraesCSU02G140600"/>
</dbReference>
<dbReference type="Proteomes" id="UP000019116">
    <property type="component" value="Chromosome Un"/>
</dbReference>
<dbReference type="OMA" id="NCINTGR"/>
<dbReference type="PROSITE" id="PS51679">
    <property type="entry name" value="SAM_MT_C5"/>
    <property type="match status" value="1"/>
</dbReference>
<name>A0A3B6UBQ5_WHEAT</name>
<evidence type="ECO:0000256" key="6">
    <source>
        <dbReference type="ARBA" id="ARBA00022737"/>
    </source>
</evidence>
<dbReference type="Gramene" id="TraesMACUn03G04509750.1">
    <property type="protein sequence ID" value="TraesMACUn03G04509750.1"/>
    <property type="gene ID" value="TraesMACUn03G04509750"/>
</dbReference>
<dbReference type="KEGG" id="taes:123099229"/>
<keyword evidence="8" id="KW-0539">Nucleus</keyword>
<dbReference type="GO" id="GO:0005634">
    <property type="term" value="C:nucleus"/>
    <property type="evidence" value="ECO:0000318"/>
    <property type="project" value="GO_Central"/>
</dbReference>
<evidence type="ECO:0000313" key="12">
    <source>
        <dbReference type="EnsemblPlants" id="TraesCSU02G140600.1"/>
    </source>
</evidence>
<dbReference type="Gramene" id="TraesROB_scaffold_068044_01G000100.1">
    <property type="protein sequence ID" value="TraesROB_scaffold_068044_01G000100.1"/>
    <property type="gene ID" value="TraesROB_scaffold_068044_01G000100"/>
</dbReference>
<dbReference type="GO" id="GO:0003886">
    <property type="term" value="F:DNA (cytosine-5-)-methyltransferase activity"/>
    <property type="evidence" value="ECO:0000318"/>
    <property type="project" value="GO_Central"/>
</dbReference>
<dbReference type="InterPro" id="IPR029063">
    <property type="entry name" value="SAM-dependent_MTases_sf"/>
</dbReference>
<keyword evidence="4 9" id="KW-0808">Transferase</keyword>
<dbReference type="PANTHER" id="PTHR23068">
    <property type="entry name" value="DNA CYTOSINE-5- -METHYLTRANSFERASE 3-RELATED"/>
    <property type="match status" value="1"/>
</dbReference>
<dbReference type="OrthoDB" id="641149at2759"/>
<evidence type="ECO:0000313" key="13">
    <source>
        <dbReference type="Proteomes" id="UP000019116"/>
    </source>
</evidence>
<evidence type="ECO:0000256" key="10">
    <source>
        <dbReference type="SAM" id="MobiDB-lite"/>
    </source>
</evidence>
<keyword evidence="7" id="KW-0238">DNA-binding</keyword>
<dbReference type="EC" id="2.1.1.37" evidence="2"/>
<evidence type="ECO:0000256" key="5">
    <source>
        <dbReference type="ARBA" id="ARBA00022691"/>
    </source>
</evidence>
<dbReference type="Gramene" id="TraesKAR4D01G0376060.1">
    <property type="protein sequence ID" value="cds.TraesKAR4D01G0376060.1"/>
    <property type="gene ID" value="TraesKAR4D01G0376060"/>
</dbReference>
<keyword evidence="5 9" id="KW-0949">S-adenosyl-L-methionine</keyword>
<feature type="domain" description="SAM-dependent MTase DRM-type" evidence="11">
    <location>
        <begin position="294"/>
        <end position="620"/>
    </location>
</feature>
<dbReference type="Gramene" id="TraesJAG4D03G02560210.1">
    <property type="protein sequence ID" value="TraesJAG4D03G02560210.1"/>
    <property type="gene ID" value="TraesJAG4D03G02560210"/>
</dbReference>
<dbReference type="Gramene" id="TraesLDMUn03G04519850.1">
    <property type="protein sequence ID" value="TraesLDMUn03G04519850.1"/>
    <property type="gene ID" value="TraesLDMUn03G04519850"/>
</dbReference>
<dbReference type="Gramene" id="TraesCAD_scaffold_060936_01G000300.1">
    <property type="protein sequence ID" value="TraesCAD_scaffold_060936_01G000300.1"/>
    <property type="gene ID" value="TraesCAD_scaffold_060936_01G000300"/>
</dbReference>
<accession>A0A3B6UBQ5</accession>
<feature type="region of interest" description="Disordered" evidence="10">
    <location>
        <begin position="132"/>
        <end position="164"/>
    </location>
</feature>
<dbReference type="Pfam" id="PF00145">
    <property type="entry name" value="DNA_methylase"/>
    <property type="match status" value="1"/>
</dbReference>
<dbReference type="PROSITE" id="PS51680">
    <property type="entry name" value="SAM_MT_DRM"/>
    <property type="match status" value="1"/>
</dbReference>
<organism evidence="12">
    <name type="scientific">Triticum aestivum</name>
    <name type="common">Wheat</name>
    <dbReference type="NCBI Taxonomy" id="4565"/>
    <lineage>
        <taxon>Eukaryota</taxon>
        <taxon>Viridiplantae</taxon>
        <taxon>Streptophyta</taxon>
        <taxon>Embryophyta</taxon>
        <taxon>Tracheophyta</taxon>
        <taxon>Spermatophyta</taxon>
        <taxon>Magnoliopsida</taxon>
        <taxon>Liliopsida</taxon>
        <taxon>Poales</taxon>
        <taxon>Poaceae</taxon>
        <taxon>BOP clade</taxon>
        <taxon>Pooideae</taxon>
        <taxon>Triticodae</taxon>
        <taxon>Triticeae</taxon>
        <taxon>Triticinae</taxon>
        <taxon>Triticum</taxon>
    </lineage>
</organism>
<feature type="compositionally biased region" description="Acidic residues" evidence="10">
    <location>
        <begin position="134"/>
        <end position="150"/>
    </location>
</feature>
<dbReference type="Gramene" id="TraesNORUn03G04559730.1">
    <property type="protein sequence ID" value="TraesNORUn03G04559730.1"/>
    <property type="gene ID" value="TraesNORUn03G04559730"/>
</dbReference>